<evidence type="ECO:0000259" key="2">
    <source>
        <dbReference type="PROSITE" id="PS51791"/>
    </source>
</evidence>
<reference evidence="4" key="2">
    <citation type="submission" date="2017-12" db="EMBL/GenBank/DDBJ databases">
        <title>Genome sequence of the Bar-tailed Godwit (Limosa lapponica baueri).</title>
        <authorList>
            <person name="Lima N.C.B."/>
            <person name="Parody-Merino A.M."/>
            <person name="Battley P.F."/>
            <person name="Fidler A.E."/>
            <person name="Prosdocimi F."/>
        </authorList>
    </citation>
    <scope>NUCLEOTIDE SEQUENCE [LARGE SCALE GENOMIC DNA]</scope>
</reference>
<dbReference type="InterPro" id="IPR022158">
    <property type="entry name" value="Inositol_phosphatase"/>
</dbReference>
<dbReference type="GO" id="GO:0005769">
    <property type="term" value="C:early endosome"/>
    <property type="evidence" value="ECO:0007669"/>
    <property type="project" value="TreeGrafter"/>
</dbReference>
<proteinExistence type="predicted"/>
<protein>
    <submittedName>
        <fullName evidence="3">Phosphatidylinositide phosphatase sac2</fullName>
    </submittedName>
</protein>
<gene>
    <name evidence="3" type="ORF">llap_18990</name>
</gene>
<evidence type="ECO:0000313" key="4">
    <source>
        <dbReference type="Proteomes" id="UP000233556"/>
    </source>
</evidence>
<dbReference type="GO" id="GO:0045334">
    <property type="term" value="C:clathrin-coated endocytic vesicle"/>
    <property type="evidence" value="ECO:0007669"/>
    <property type="project" value="TreeGrafter"/>
</dbReference>
<dbReference type="EMBL" id="KZ514134">
    <property type="protein sequence ID" value="PKU30706.1"/>
    <property type="molecule type" value="Genomic_DNA"/>
</dbReference>
<dbReference type="Pfam" id="PF02383">
    <property type="entry name" value="Syja_N"/>
    <property type="match status" value="1"/>
</dbReference>
<feature type="domain" description="HSac2" evidence="2">
    <location>
        <begin position="453"/>
        <end position="566"/>
    </location>
</feature>
<dbReference type="PANTHER" id="PTHR45662:SF8">
    <property type="entry name" value="PHOSPHATIDYLINOSITIDE PHOSPHATASE SAC2"/>
    <property type="match status" value="1"/>
</dbReference>
<dbReference type="InterPro" id="IPR034753">
    <property type="entry name" value="hSac2"/>
</dbReference>
<accession>A0A2I0TA80</accession>
<evidence type="ECO:0000313" key="3">
    <source>
        <dbReference type="EMBL" id="PKU30706.1"/>
    </source>
</evidence>
<evidence type="ECO:0000259" key="1">
    <source>
        <dbReference type="PROSITE" id="PS50275"/>
    </source>
</evidence>
<dbReference type="PANTHER" id="PTHR45662">
    <property type="entry name" value="PHOSPHATIDYLINOSITIDE PHOSPHATASE SAC1"/>
    <property type="match status" value="1"/>
</dbReference>
<organism evidence="3 4">
    <name type="scientific">Limosa lapponica baueri</name>
    <dbReference type="NCBI Taxonomy" id="1758121"/>
    <lineage>
        <taxon>Eukaryota</taxon>
        <taxon>Metazoa</taxon>
        <taxon>Chordata</taxon>
        <taxon>Craniata</taxon>
        <taxon>Vertebrata</taxon>
        <taxon>Euteleostomi</taxon>
        <taxon>Archelosauria</taxon>
        <taxon>Archosauria</taxon>
        <taxon>Dinosauria</taxon>
        <taxon>Saurischia</taxon>
        <taxon>Theropoda</taxon>
        <taxon>Coelurosauria</taxon>
        <taxon>Aves</taxon>
        <taxon>Neognathae</taxon>
        <taxon>Neoaves</taxon>
        <taxon>Charadriiformes</taxon>
        <taxon>Scolopacidae</taxon>
        <taxon>Limosa</taxon>
    </lineage>
</organism>
<dbReference type="PROSITE" id="PS51791">
    <property type="entry name" value="HSAC2"/>
    <property type="match status" value="1"/>
</dbReference>
<dbReference type="InterPro" id="IPR002013">
    <property type="entry name" value="SAC_dom"/>
</dbReference>
<reference evidence="4" key="1">
    <citation type="submission" date="2017-11" db="EMBL/GenBank/DDBJ databases">
        <authorList>
            <person name="Lima N.C."/>
            <person name="Parody-Merino A.M."/>
            <person name="Battley P.F."/>
            <person name="Fidler A.E."/>
            <person name="Prosdocimi F."/>
        </authorList>
    </citation>
    <scope>NUCLEOTIDE SEQUENCE [LARGE SCALE GENOMIC DNA]</scope>
</reference>
<dbReference type="GO" id="GO:0043812">
    <property type="term" value="F:phosphatidylinositol-4-phosphate phosphatase activity"/>
    <property type="evidence" value="ECO:0007669"/>
    <property type="project" value="TreeGrafter"/>
</dbReference>
<sequence>MRKCLSYKIKESKEKEKLEKRLLEELFKMFMDSDSFYYSLTYDLTNSVQRQSACEKTNLPLWRKVDDRFFWNKHMIEDLITIDNAEVDFWIIPIIQGFVQIEELVVNYNESSDDDKSSPETPPQESTCVDDVHPTFLVALISRRSRHRAGMRYKRRGVDKNGNVANYVETEQLIHVHNHTLSFIQTRGSVPVFWSQVGYRYNPRPRLDKSENETVSCFRAHFEEQLKNYKKQVIINLVDQTGREKIIGDAYLKQVLLYNNANLTYVSFDFHEHCRGMKFENVQTLTDAIHDIILDMKWCWVDQAGVICKQEGIFRVNCMDCLDRTNVVQAAIARVVMEQQLKKLGVMPPEQPLPVKCNRIYQIIWANNGDAISRQYAGTAALKGDFTRTGERKLAGVMKDGVNSANRYYLNRFRDAYRQAVIDLMQGIPVTEDLYSIFTKEKEHEALHKENLRSHQELISQLLQSYMKLLLPDDEKFHGGWALIDCDPSLIDATHKDVDVLLLLSNSAYYVAYYDDEIDKVNQYQRLSLEALEKIEIDDKGVPVGEEGGKFLWPPQVEFSPPLHNA</sequence>
<feature type="domain" description="SAC" evidence="1">
    <location>
        <begin position="27"/>
        <end position="378"/>
    </location>
</feature>
<name>A0A2I0TA80_LIMLA</name>
<dbReference type="AlphaFoldDB" id="A0A2I0TA80"/>
<dbReference type="GO" id="GO:2001135">
    <property type="term" value="P:regulation of endocytic recycling"/>
    <property type="evidence" value="ECO:0007669"/>
    <property type="project" value="TreeGrafter"/>
</dbReference>
<dbReference type="Proteomes" id="UP000233556">
    <property type="component" value="Unassembled WGS sequence"/>
</dbReference>
<keyword evidence="4" id="KW-1185">Reference proteome</keyword>
<dbReference type="OrthoDB" id="405996at2759"/>
<dbReference type="GO" id="GO:0046856">
    <property type="term" value="P:phosphatidylinositol dephosphorylation"/>
    <property type="evidence" value="ECO:0007669"/>
    <property type="project" value="TreeGrafter"/>
</dbReference>
<dbReference type="Pfam" id="PF12456">
    <property type="entry name" value="hSac2"/>
    <property type="match status" value="1"/>
</dbReference>
<dbReference type="PROSITE" id="PS50275">
    <property type="entry name" value="SAC"/>
    <property type="match status" value="1"/>
</dbReference>